<proteinExistence type="predicted"/>
<name>A0A8S5LRX3_9CAUD</name>
<sequence length="84" mass="9853">MKDIRIYPRIPGVKPMIFHDVENVSLEKDGQNWVLEFDHIDYVRKDEAVKAHSAFSSESAMAYTFLYEKITPRPFTFKSKKGEK</sequence>
<evidence type="ECO:0000313" key="1">
    <source>
        <dbReference type="EMBL" id="DAD72797.1"/>
    </source>
</evidence>
<protein>
    <submittedName>
        <fullName evidence="1">Uncharacterized protein</fullName>
    </submittedName>
</protein>
<reference evidence="1" key="1">
    <citation type="journal article" date="2021" name="Proc. Natl. Acad. Sci. U.S.A.">
        <title>A Catalog of Tens of Thousands of Viruses from Human Metagenomes Reveals Hidden Associations with Chronic Diseases.</title>
        <authorList>
            <person name="Tisza M.J."/>
            <person name="Buck C.B."/>
        </authorList>
    </citation>
    <scope>NUCLEOTIDE SEQUENCE</scope>
    <source>
        <strain evidence="1">CtYBm1</strain>
    </source>
</reference>
<organism evidence="1">
    <name type="scientific">Siphoviridae sp. ctYBm1</name>
    <dbReference type="NCBI Taxonomy" id="2826374"/>
    <lineage>
        <taxon>Viruses</taxon>
        <taxon>Duplodnaviria</taxon>
        <taxon>Heunggongvirae</taxon>
        <taxon>Uroviricota</taxon>
        <taxon>Caudoviricetes</taxon>
    </lineage>
</organism>
<dbReference type="EMBL" id="BK014726">
    <property type="protein sequence ID" value="DAD72797.1"/>
    <property type="molecule type" value="Genomic_DNA"/>
</dbReference>
<accession>A0A8S5LRX3</accession>